<accession>A0AAD7U060</accession>
<dbReference type="InterPro" id="IPR032675">
    <property type="entry name" value="LRR_dom_sf"/>
</dbReference>
<feature type="region of interest" description="Disordered" evidence="1">
    <location>
        <begin position="1141"/>
        <end position="1207"/>
    </location>
</feature>
<feature type="compositionally biased region" description="Pro residues" evidence="1">
    <location>
        <begin position="1242"/>
        <end position="1253"/>
    </location>
</feature>
<dbReference type="Proteomes" id="UP001215151">
    <property type="component" value="Unassembled WGS sequence"/>
</dbReference>
<dbReference type="AlphaFoldDB" id="A0AAD7U060"/>
<comment type="caution">
    <text evidence="2">The sequence shown here is derived from an EMBL/GenBank/DDBJ whole genome shotgun (WGS) entry which is preliminary data.</text>
</comment>
<protein>
    <submittedName>
        <fullName evidence="2">Uncharacterized protein</fullName>
    </submittedName>
</protein>
<feature type="compositionally biased region" description="Basic and acidic residues" evidence="1">
    <location>
        <begin position="605"/>
        <end position="622"/>
    </location>
</feature>
<feature type="compositionally biased region" description="Basic and acidic residues" evidence="1">
    <location>
        <begin position="1142"/>
        <end position="1152"/>
    </location>
</feature>
<evidence type="ECO:0000313" key="2">
    <source>
        <dbReference type="EMBL" id="KAJ8490118.1"/>
    </source>
</evidence>
<organism evidence="2 3">
    <name type="scientific">Trametes cubensis</name>
    <dbReference type="NCBI Taxonomy" id="1111947"/>
    <lineage>
        <taxon>Eukaryota</taxon>
        <taxon>Fungi</taxon>
        <taxon>Dikarya</taxon>
        <taxon>Basidiomycota</taxon>
        <taxon>Agaricomycotina</taxon>
        <taxon>Agaricomycetes</taxon>
        <taxon>Polyporales</taxon>
        <taxon>Polyporaceae</taxon>
        <taxon>Trametes</taxon>
    </lineage>
</organism>
<evidence type="ECO:0000313" key="3">
    <source>
        <dbReference type="Proteomes" id="UP001215151"/>
    </source>
</evidence>
<reference evidence="2" key="1">
    <citation type="submission" date="2022-11" db="EMBL/GenBank/DDBJ databases">
        <title>Genome Sequence of Cubamyces cubensis.</title>
        <authorList>
            <person name="Buettner E."/>
        </authorList>
    </citation>
    <scope>NUCLEOTIDE SEQUENCE</scope>
    <source>
        <strain evidence="2">MPL-01</strain>
    </source>
</reference>
<evidence type="ECO:0000256" key="1">
    <source>
        <dbReference type="SAM" id="MobiDB-lite"/>
    </source>
</evidence>
<name>A0AAD7U060_9APHY</name>
<feature type="compositionally biased region" description="Acidic residues" evidence="1">
    <location>
        <begin position="1176"/>
        <end position="1193"/>
    </location>
</feature>
<keyword evidence="3" id="KW-1185">Reference proteome</keyword>
<gene>
    <name evidence="2" type="ORF">ONZ51_g2492</name>
</gene>
<feature type="region of interest" description="Disordered" evidence="1">
    <location>
        <begin position="576"/>
        <end position="641"/>
    </location>
</feature>
<feature type="compositionally biased region" description="Basic and acidic residues" evidence="1">
    <location>
        <begin position="579"/>
        <end position="591"/>
    </location>
</feature>
<sequence>MPSSDILLDPQILVVLLKHLSPGTIPYGDPDADSIALRHEKQKALARLARVCRAISEPSLDLLWRSIDDFRYLLRPFKSYDNRYSMFTDVVTEDEWTRFCEYGRRVRELRLSDVSKVHVSIWTVLTRWSLREPLLPSLERLVDFRVSSMSVCYAILFSSTIRHFGLVLEESANKTIVRMGIRIAQPLFSQLQSLSLHDRHDTYDKKAEAVRFWEMSHLRELRVQHEVALTRRMLEALAAFPHLSALYINIKQVDSMAGTKASPAFPSLRKLELVGLFGDIDAFLEAAPPPRVEEVSLHGHVKSDGGSKDITALLQKILPRLPPSTLRVISVECTTYERIQVDAAVTLGQLATFLDLTSITLAFRNNLQFPLADDCLSTHSKTWPQLRVFEVYAVPKVTSRRDDYGERGRSYGGYRSYTPIIHEIDYREHEKNKKEHEKNKKEPAPTIATIAAFVAAHSHLERFALPTLDLTAVPDIASVPHLNHGLRTLKFVSLADGVPLLPFVLTFDLLFPRLDLAAAEGDLKPGSSPDRAQQLLAMLLTVQAGRVGAYRTLQPDESTSDAAAAGHDEIIRLIGQEQPEEKGRVIGDGHGGHSHSGSYSRSRSRSADSEVPPRPDEPEKGFPEANHARTSRSEALKERRKQQQALSRLARVCRTVSGSALDELWRSIDDFTHILYAFQDAYDRKKCMFIQALREPDKAKFNTYASRVRELYVGKIERVHATVWVVLVAHWGPRGPLLPGLERMTGFEINSNSLCYTMLFSPTLKHLSLQMDGRAEPGIMRMVVDAAKPVLSSLVNLSISSAVSSASPSAIPFWELRQLRQLHVAYPVALTRAIIRSLASFAHLDQLELKIADSVSPIELADEDRIQGFASLRTLTLKGSLAHTCAFMASAKPPALESLSIETSRVCTIGGVGTSGVERLLGTLPPSLRTFSATLSCELNHGYGGSCEPFPESKTLFAPLLSVKSLQRISIAVNNSGFRLTGATLANAEHAWPQLVQFKVTTPRPEFSGGGHEITVIRSTPPYRSVRAPPRLPNHPSVKTIAIFAHAHPKLEELILPTIDLGAVPELDSVPLLEHSLRHFSVCSLEGGVGLMYHARALDMLFPRLDLDHAYKLSATGKRQDEKDRNAELQLLLLALQVGRTSEPDRRQRTTREGSSSLDPHTIRLVGSKEIAEQPAAEEDDDLVRSDSEDEDLNYSRGRTSSWAVEAPPTYPSVPIPVPMHSFIGVTLPSRDRTGMSLPRAVIPPPQEPSRYP</sequence>
<feature type="region of interest" description="Disordered" evidence="1">
    <location>
        <begin position="1230"/>
        <end position="1253"/>
    </location>
</feature>
<dbReference type="EMBL" id="JAPEVG010000039">
    <property type="protein sequence ID" value="KAJ8490118.1"/>
    <property type="molecule type" value="Genomic_DNA"/>
</dbReference>
<proteinExistence type="predicted"/>
<dbReference type="Gene3D" id="3.80.10.10">
    <property type="entry name" value="Ribonuclease Inhibitor"/>
    <property type="match status" value="2"/>
</dbReference>